<organism evidence="1 2">
    <name type="scientific">Mya arenaria</name>
    <name type="common">Soft-shell clam</name>
    <dbReference type="NCBI Taxonomy" id="6604"/>
    <lineage>
        <taxon>Eukaryota</taxon>
        <taxon>Metazoa</taxon>
        <taxon>Spiralia</taxon>
        <taxon>Lophotrochozoa</taxon>
        <taxon>Mollusca</taxon>
        <taxon>Bivalvia</taxon>
        <taxon>Autobranchia</taxon>
        <taxon>Heteroconchia</taxon>
        <taxon>Euheterodonta</taxon>
        <taxon>Imparidentia</taxon>
        <taxon>Neoheterodontei</taxon>
        <taxon>Myida</taxon>
        <taxon>Myoidea</taxon>
        <taxon>Myidae</taxon>
        <taxon>Mya</taxon>
    </lineage>
</organism>
<evidence type="ECO:0000313" key="2">
    <source>
        <dbReference type="Proteomes" id="UP001164746"/>
    </source>
</evidence>
<dbReference type="PANTHER" id="PTHR16219">
    <property type="entry name" value="AUGMIN SUBUNIT 4 FAMILY MEMBER"/>
    <property type="match status" value="1"/>
</dbReference>
<gene>
    <name evidence="1" type="ORF">MAR_026419</name>
</gene>
<accession>A0ABY7ET03</accession>
<dbReference type="PANTHER" id="PTHR16219:SF1">
    <property type="entry name" value="HAUS AUGMIN-LIKE COMPLEX SUBUNIT 4"/>
    <property type="match status" value="1"/>
</dbReference>
<dbReference type="Proteomes" id="UP001164746">
    <property type="component" value="Chromosome 8"/>
</dbReference>
<name>A0ABY7ET03_MYAAR</name>
<proteinExistence type="predicted"/>
<keyword evidence="2" id="KW-1185">Reference proteome</keyword>
<dbReference type="EMBL" id="CP111019">
    <property type="protein sequence ID" value="WAR12239.1"/>
    <property type="molecule type" value="Genomic_DNA"/>
</dbReference>
<dbReference type="InterPro" id="IPR029327">
    <property type="entry name" value="HAUS4"/>
</dbReference>
<reference evidence="1" key="1">
    <citation type="submission" date="2022-11" db="EMBL/GenBank/DDBJ databases">
        <title>Centuries of genome instability and evolution in soft-shell clam transmissible cancer (bioRxiv).</title>
        <authorList>
            <person name="Hart S.F.M."/>
            <person name="Yonemitsu M.A."/>
            <person name="Giersch R.M."/>
            <person name="Beal B.F."/>
            <person name="Arriagada G."/>
            <person name="Davis B.W."/>
            <person name="Ostrander E.A."/>
            <person name="Goff S.P."/>
            <person name="Metzger M.J."/>
        </authorList>
    </citation>
    <scope>NUCLEOTIDE SEQUENCE</scope>
    <source>
        <strain evidence="1">MELC-2E11</strain>
        <tissue evidence="1">Siphon/mantle</tissue>
    </source>
</reference>
<protein>
    <submittedName>
        <fullName evidence="1">HAUS4-like protein</fullName>
    </submittedName>
</protein>
<evidence type="ECO:0000313" key="1">
    <source>
        <dbReference type="EMBL" id="WAR12239.1"/>
    </source>
</evidence>
<sequence>MLFKGRSLRRSRENCIAQFAVLSKSAGKFILEANHFMGKQFPYLNVKLADVEKYPDFSTLLNNLGQYAEEVLRHARHSWLLNHILYLEVQELLLDYEIRSLDTSLSSRDQQFHKLLQQCLTQAEIGDYLEFSPDPSAKVTALGLTREELQRQNPHKQTAIN</sequence>